<dbReference type="AlphaFoldDB" id="A0AAN6A625"/>
<dbReference type="Proteomes" id="UP000878956">
    <property type="component" value="Unassembled WGS sequence"/>
</dbReference>
<evidence type="ECO:0000313" key="1">
    <source>
        <dbReference type="EMBL" id="HBH1542523.1"/>
    </source>
</evidence>
<dbReference type="Gene3D" id="3.30.70.1900">
    <property type="match status" value="1"/>
</dbReference>
<reference evidence="1" key="2">
    <citation type="submission" date="2021-06" db="EMBL/GenBank/DDBJ databases">
        <authorList>
            <consortium name="NCBI Pathogen Detection Project"/>
        </authorList>
    </citation>
    <scope>NUCLEOTIDE SEQUENCE</scope>
    <source>
        <strain evidence="1">HN1000</strain>
    </source>
</reference>
<organism evidence="1 2">
    <name type="scientific">Clostridioides difficile</name>
    <name type="common">Peptoclostridium difficile</name>
    <dbReference type="NCBI Taxonomy" id="1496"/>
    <lineage>
        <taxon>Bacteria</taxon>
        <taxon>Bacillati</taxon>
        <taxon>Bacillota</taxon>
        <taxon>Clostridia</taxon>
        <taxon>Peptostreptococcales</taxon>
        <taxon>Peptostreptococcaceae</taxon>
        <taxon>Clostridioides</taxon>
    </lineage>
</organism>
<name>A0AAN6A625_CLODI</name>
<sequence length="228" mass="26942">MRYLEIELFLKLEKEVLYVDLPEYLSKGINYQFLSSEESKQYHHKNRIKLYNYSFLTPIEEDKVYKKDKAYTLKIRFMDLNIANIFFNSLGTIMSPYFTILGKRYDFKENNKEIRYLTTITPAIIKIRNNITLDMNSMDLNLVKERILRNTCKKYNMLNYDNIKPHDFIDNIELLNNSSIGFNYKDALVIGNKYKIKIKPDKLSQEMAFVILGAGLLEKNSLAFGFCV</sequence>
<dbReference type="EMBL" id="DAEPXK010000019">
    <property type="protein sequence ID" value="HBH1542523.1"/>
    <property type="molecule type" value="Genomic_DNA"/>
</dbReference>
<gene>
    <name evidence="1" type="ORF">KRM00_002007</name>
</gene>
<evidence type="ECO:0000313" key="2">
    <source>
        <dbReference type="Proteomes" id="UP000878956"/>
    </source>
</evidence>
<reference evidence="1" key="1">
    <citation type="journal article" date="2018" name="Genome Biol.">
        <title>SKESA: strategic k-mer extension for scrupulous assemblies.</title>
        <authorList>
            <person name="Souvorov A."/>
            <person name="Agarwala R."/>
            <person name="Lipman D.J."/>
        </authorList>
    </citation>
    <scope>NUCLEOTIDE SEQUENCE</scope>
    <source>
        <strain evidence="1">HN1000</strain>
    </source>
</reference>
<comment type="caution">
    <text evidence="1">The sequence shown here is derived from an EMBL/GenBank/DDBJ whole genome shotgun (WGS) entry which is preliminary data.</text>
</comment>
<accession>A0AAN6A625</accession>
<dbReference type="RefSeq" id="WP_009899287.1">
    <property type="nucleotide sequence ID" value="NZ_FUQT01000003.1"/>
</dbReference>
<protein>
    <submittedName>
        <fullName evidence="1">CRISPR-associated protein Cas6</fullName>
    </submittedName>
</protein>
<proteinExistence type="predicted"/>